<gene>
    <name evidence="1" type="ORF">UFOVP607_43</name>
</gene>
<organism evidence="1">
    <name type="scientific">uncultured Caudovirales phage</name>
    <dbReference type="NCBI Taxonomy" id="2100421"/>
    <lineage>
        <taxon>Viruses</taxon>
        <taxon>Duplodnaviria</taxon>
        <taxon>Heunggongvirae</taxon>
        <taxon>Uroviricota</taxon>
        <taxon>Caudoviricetes</taxon>
        <taxon>Peduoviridae</taxon>
        <taxon>Maltschvirus</taxon>
        <taxon>Maltschvirus maltsch</taxon>
    </lineage>
</organism>
<name>A0A6J5N2T4_9CAUD</name>
<reference evidence="1" key="1">
    <citation type="submission" date="2020-04" db="EMBL/GenBank/DDBJ databases">
        <authorList>
            <person name="Chiriac C."/>
            <person name="Salcher M."/>
            <person name="Ghai R."/>
            <person name="Kavagutti S V."/>
        </authorList>
    </citation>
    <scope>NUCLEOTIDE SEQUENCE</scope>
</reference>
<proteinExistence type="predicted"/>
<accession>A0A6J5N2T4</accession>
<evidence type="ECO:0000313" key="1">
    <source>
        <dbReference type="EMBL" id="CAB4153002.1"/>
    </source>
</evidence>
<dbReference type="EMBL" id="LR796581">
    <property type="protein sequence ID" value="CAB4153002.1"/>
    <property type="molecule type" value="Genomic_DNA"/>
</dbReference>
<sequence>MNKKPLETIFKDQWYLMPDGTFARVLAALETLEYITVSLHKSPLDEILLLDGSNTEEFYRSQVKQWRLWDSVKCKSF</sequence>
<protein>
    <submittedName>
        <fullName evidence="1">Uncharacterized protein</fullName>
    </submittedName>
</protein>